<dbReference type="AlphaFoldDB" id="A0A244CPF7"/>
<comment type="cofactor">
    <cofactor evidence="1">
        <name>L-ascorbate</name>
        <dbReference type="ChEBI" id="CHEBI:38290"/>
    </cofactor>
</comment>
<dbReference type="Proteomes" id="UP000194841">
    <property type="component" value="Unassembled WGS sequence"/>
</dbReference>
<keyword evidence="8" id="KW-1185">Reference proteome</keyword>
<dbReference type="SMART" id="SM00702">
    <property type="entry name" value="P4Hc"/>
    <property type="match status" value="1"/>
</dbReference>
<evidence type="ECO:0000256" key="3">
    <source>
        <dbReference type="ARBA" id="ARBA00022964"/>
    </source>
</evidence>
<dbReference type="Pfam" id="PF13640">
    <property type="entry name" value="2OG-FeII_Oxy_3"/>
    <property type="match status" value="1"/>
</dbReference>
<reference evidence="7 8" key="1">
    <citation type="submission" date="2017-02" db="EMBL/GenBank/DDBJ databases">
        <title>Pseudoalteromonas ulvae TC14 Genome.</title>
        <authorList>
            <person name="Molmeret M."/>
        </authorList>
    </citation>
    <scope>NUCLEOTIDE SEQUENCE [LARGE SCALE GENOMIC DNA]</scope>
    <source>
        <strain evidence="7">TC14</strain>
    </source>
</reference>
<keyword evidence="2" id="KW-0479">Metal-binding</keyword>
<name>A0A244CPF7_PSEDV</name>
<proteinExistence type="predicted"/>
<dbReference type="OrthoDB" id="564897at2"/>
<accession>A0A244CPF7</accession>
<keyword evidence="5" id="KW-0408">Iron</keyword>
<protein>
    <submittedName>
        <fullName evidence="7">Proline hydroxylase</fullName>
    </submittedName>
</protein>
<dbReference type="GO" id="GO:0031418">
    <property type="term" value="F:L-ascorbic acid binding"/>
    <property type="evidence" value="ECO:0007669"/>
    <property type="project" value="InterPro"/>
</dbReference>
<feature type="domain" description="Prolyl 4-hydroxylase alpha subunit" evidence="6">
    <location>
        <begin position="3"/>
        <end position="221"/>
    </location>
</feature>
<dbReference type="InterPro" id="IPR045054">
    <property type="entry name" value="P4HA-like"/>
</dbReference>
<evidence type="ECO:0000256" key="4">
    <source>
        <dbReference type="ARBA" id="ARBA00023002"/>
    </source>
</evidence>
<dbReference type="RefSeq" id="WP_086744041.1">
    <property type="nucleotide sequence ID" value="NZ_MWPV01000003.1"/>
</dbReference>
<keyword evidence="3" id="KW-0223">Dioxygenase</keyword>
<dbReference type="GO" id="GO:0005506">
    <property type="term" value="F:iron ion binding"/>
    <property type="evidence" value="ECO:0007669"/>
    <property type="project" value="InterPro"/>
</dbReference>
<evidence type="ECO:0000259" key="6">
    <source>
        <dbReference type="SMART" id="SM00702"/>
    </source>
</evidence>
<dbReference type="GO" id="GO:0051213">
    <property type="term" value="F:dioxygenase activity"/>
    <property type="evidence" value="ECO:0007669"/>
    <property type="project" value="UniProtKB-KW"/>
</dbReference>
<evidence type="ECO:0000313" key="7">
    <source>
        <dbReference type="EMBL" id="OUL57458.1"/>
    </source>
</evidence>
<organism evidence="7 8">
    <name type="scientific">Pseudoalteromonas ulvae</name>
    <dbReference type="NCBI Taxonomy" id="107327"/>
    <lineage>
        <taxon>Bacteria</taxon>
        <taxon>Pseudomonadati</taxon>
        <taxon>Pseudomonadota</taxon>
        <taxon>Gammaproteobacteria</taxon>
        <taxon>Alteromonadales</taxon>
        <taxon>Pseudoalteromonadaceae</taxon>
        <taxon>Pseudoalteromonas</taxon>
    </lineage>
</organism>
<dbReference type="PANTHER" id="PTHR10869">
    <property type="entry name" value="PROLYL 4-HYDROXYLASE ALPHA SUBUNIT"/>
    <property type="match status" value="1"/>
</dbReference>
<dbReference type="PANTHER" id="PTHR10869:SF246">
    <property type="entry name" value="TRANSMEMBRANE PROLYL 4-HYDROXYLASE"/>
    <property type="match status" value="1"/>
</dbReference>
<sequence>MTDFIRIYDGALSPDFCEHFIKLFEQSPHLKPGTTSGGIDLAKKNSHDLYLNMHPEYTEQLKHIQQTTAKHLFSYLEEHFFILIGAFGLKVYHPKTGQPVDLTVENFAEVGKPQLHVLVPQLFRLGNIQAQKYQVDEGGYPYWHSEVYPQIGHNEALHRILLFMFYLNDVEEGGETEFYYQERKIKPKKGNMVIAPAYFTHTHRGCVPKSNDKYILTSWVLFNRAEQIYGQPPETK</sequence>
<dbReference type="EMBL" id="MWPV01000003">
    <property type="protein sequence ID" value="OUL57458.1"/>
    <property type="molecule type" value="Genomic_DNA"/>
</dbReference>
<keyword evidence="4" id="KW-0560">Oxidoreductase</keyword>
<dbReference type="Gene3D" id="2.60.120.620">
    <property type="entry name" value="q2cbj1_9rhob like domain"/>
    <property type="match status" value="1"/>
</dbReference>
<evidence type="ECO:0000256" key="2">
    <source>
        <dbReference type="ARBA" id="ARBA00022723"/>
    </source>
</evidence>
<comment type="caution">
    <text evidence="7">The sequence shown here is derived from an EMBL/GenBank/DDBJ whole genome shotgun (WGS) entry which is preliminary data.</text>
</comment>
<evidence type="ECO:0000256" key="5">
    <source>
        <dbReference type="ARBA" id="ARBA00023004"/>
    </source>
</evidence>
<gene>
    <name evidence="7" type="ORF">B1199_10295</name>
</gene>
<dbReference type="InterPro" id="IPR044862">
    <property type="entry name" value="Pro_4_hyd_alph_FE2OG_OXY"/>
</dbReference>
<dbReference type="InterPro" id="IPR006620">
    <property type="entry name" value="Pro_4_hyd_alph"/>
</dbReference>
<evidence type="ECO:0000256" key="1">
    <source>
        <dbReference type="ARBA" id="ARBA00001961"/>
    </source>
</evidence>
<evidence type="ECO:0000313" key="8">
    <source>
        <dbReference type="Proteomes" id="UP000194841"/>
    </source>
</evidence>
<dbReference type="GO" id="GO:0016705">
    <property type="term" value="F:oxidoreductase activity, acting on paired donors, with incorporation or reduction of molecular oxygen"/>
    <property type="evidence" value="ECO:0007669"/>
    <property type="project" value="InterPro"/>
</dbReference>